<evidence type="ECO:0000256" key="1">
    <source>
        <dbReference type="SAM" id="MobiDB-lite"/>
    </source>
</evidence>
<feature type="compositionally biased region" description="Low complexity" evidence="1">
    <location>
        <begin position="508"/>
        <end position="532"/>
    </location>
</feature>
<dbReference type="Ensembl" id="ENSAZOT00000001337.1">
    <property type="protein sequence ID" value="ENSAZOP00000001243.1"/>
    <property type="gene ID" value="ENSAZOG00000000789.1"/>
</dbReference>
<keyword evidence="2" id="KW-0472">Membrane</keyword>
<evidence type="ECO:0000313" key="3">
    <source>
        <dbReference type="Ensembl" id="ENSAZOP00000001243.1"/>
    </source>
</evidence>
<feature type="compositionally biased region" description="Polar residues" evidence="1">
    <location>
        <begin position="1882"/>
        <end position="1895"/>
    </location>
</feature>
<sequence>ACGSAARACWWLELLPSPFYNHVFQGLSLLPLPCHCAGVIHMCAEEVGTLCLYPDVLQQRIYIASSSESFPNWRSILSPTRPSTETKTSSVADISMGQTLENANLLQMIKTTLTGTRTRTLDQSHLSPTLYQGSGNSASQEPAEVSAESSLRSSSQDADETAGESGLPQLSMFATLSTTPSMTHLSTAGPFQLMPLETPSISKESTSGPGMLAAVPSPSFSSLAIQSLHTINFSKSAVLAFKVPLSAEPESSFSTDSTSSQVSESRNSLLSMVTDGNSSTVNQRKAHTNSPSTAAASEGSLQLPRSVVALSQTFAEDLTNGAYESNGTLLPAASACTLPRSDGSPSTRTGQQVLTRGVTAKLSTNFNANIVLPYGSQLSKVSPDSQIGKLSKGSKTAGPVLDTEMTSPGLAAVSLITAIRGLSKTELALRNTSATTVSVTAHLPAANAENPGVPAHEDRSVRVPTGVTPHAEYSPPRASDQSDFTSGQAPHSVAVKQLTSVVPSVPSFVSTTTRRDSQSSSFSGISSATSESNLDPINAPEVAASASTWTKTVLLSSDGINVSVKPAVREVPPSTSPLETEYCELHAVVSGLQKEMSTNKQPLSSAPAAAHTHAMSGQKFLDNQLESSGYLVVAGNIPAMFSVEEWDTNAPRHSLVPFSISNKATEGMPLQPPTISPLQSVIITSVHPSPTQLTSAFLSTTNFTHSVITVLSGVSSGALPTVGTSEAKPLTRKSSPASPVPASSFFSLGTANTPLPSVMALNTPVLTLTKNNTATKLTSVLSSVGIHADLPFATGNTAASPVDMTAMFITPKSSTAMASTLAPTAHIPRQIKTTATDSQKFLSSEITKTSTPYPLTITAALTSITASAKTTRLPPTRTENTSAPPETTAAVAFANMTAAPPLDCRLSWNLMVKTVLFLNTRRMMISRSFKESVTKGLNQALRQAFNQNVSAQVEILEQSTNVTVGYYVTRGRVVFIPAAVIERLIAYGISNATADVKQHVLHLQSIATLAAPWKPLPAYHFQLKTELQFVGQTDNIQSCKFVQTMEQRLQRAFQDAERKVWNTSNNLTVQILNTSNVSQAVTLFYVVRNQSTTLNGTTSSNLLNQLSAELVGFYLTYPPLTIAESLEYPNLDVSESTRDYWVITVIQGVDIALLGLNNQSFARLMEQRLAPLFMMSHQQGRRFKRATTVGSYTVQMVKIQRIPGPKEPAELTYYTLYNGKPLLGTAAAKILSTVDSQRMALTLGYVIQVQADPVVKNPPNNLWIIAAVLAPIAVVTVIIIIITAVLCRKNKNDFKPDTMMNLPQRAKPVQGFDYAKQHLGQQGAEDEVLPVTQETVVLPLAVRDAPASQEREITQDGSTIKTAQSNETRKSQSPSQNGSIISNESGKPSSSRSSPQKVMAPQKVTKDEGRKRNVPISDEEEGGILFDNIAKSAIDPFDTSSGSVQLIAIKPVALPPVHAASDRSQESAIINGEVNKALKQKSDIEHYRNKLRLKAKRKGYYDFPQVDHNKGLTDRKRMYEKKQKEIDHILDPDPDVSSPFAEPKNRQPMKNSVYRSRQSLNSPSPGETEMDLLVTRERPRRGIRNSGYDTEPEIIEETNVDRVNEPRSYTRSRQAKGHSETSTLSSQPSIDEVRQQMHMLLEEAFSLASAGHGGQSRQEAYSSAPHLPYSEVVTSAPGTMTRPRGGVQWVPTYRPEMYQYSLPRPAYRFSQLPEMVMGSPPPPVPPRTGPVAVASLRRSTSDIGSKVRIPESSGVDPAQHHDQASFAPGSRAPMSVGPLDQSAFHSGNTVPAVFAIPAANRPGFTGYFIPTPPTAYRNQAWLPYAGENELPGQWADSVPLPGYIEAYPRPRYQHNSPSRLPRQYSQQASMHPSLEQAPLPSATASQQSLTENDLSDAPLTNISTAALVKAIREEVAKLAKKQTDMFEFQV</sequence>
<feature type="region of interest" description="Disordered" evidence="1">
    <location>
        <begin position="1529"/>
        <end position="1629"/>
    </location>
</feature>
<dbReference type="Proteomes" id="UP000694549">
    <property type="component" value="Unplaced"/>
</dbReference>
<feature type="compositionally biased region" description="Low complexity" evidence="1">
    <location>
        <begin position="251"/>
        <end position="265"/>
    </location>
</feature>
<organism evidence="3 4">
    <name type="scientific">Anas zonorhyncha</name>
    <name type="common">Eastern spot-billed duck</name>
    <dbReference type="NCBI Taxonomy" id="75864"/>
    <lineage>
        <taxon>Eukaryota</taxon>
        <taxon>Metazoa</taxon>
        <taxon>Chordata</taxon>
        <taxon>Craniata</taxon>
        <taxon>Vertebrata</taxon>
        <taxon>Euteleostomi</taxon>
        <taxon>Archelosauria</taxon>
        <taxon>Archosauria</taxon>
        <taxon>Dinosauria</taxon>
        <taxon>Saurischia</taxon>
        <taxon>Theropoda</taxon>
        <taxon>Coelurosauria</taxon>
        <taxon>Aves</taxon>
        <taxon>Neognathae</taxon>
        <taxon>Galloanserae</taxon>
        <taxon>Anseriformes</taxon>
        <taxon>Anatidae</taxon>
        <taxon>Anatinae</taxon>
        <taxon>Anas</taxon>
    </lineage>
</organism>
<feature type="region of interest" description="Disordered" evidence="1">
    <location>
        <begin position="119"/>
        <end position="168"/>
    </location>
</feature>
<dbReference type="PANTHER" id="PTHR21590:SF3">
    <property type="entry name" value="UPF0606 PROTEIN KIAA1549L"/>
    <property type="match status" value="1"/>
</dbReference>
<name>A0A8B9U2B6_9AVES</name>
<feature type="region of interest" description="Disordered" evidence="1">
    <location>
        <begin position="1742"/>
        <end position="1774"/>
    </location>
</feature>
<protein>
    <submittedName>
        <fullName evidence="3">KIAA1549 like</fullName>
    </submittedName>
</protein>
<feature type="compositionally biased region" description="Polar residues" evidence="1">
    <location>
        <begin position="1548"/>
        <end position="1565"/>
    </location>
</feature>
<feature type="region of interest" description="Disordered" evidence="1">
    <location>
        <begin position="249"/>
        <end position="300"/>
    </location>
</feature>
<dbReference type="PANTHER" id="PTHR21590">
    <property type="entry name" value="SEA DOMAIN-CONTAINING PROTEIN"/>
    <property type="match status" value="1"/>
</dbReference>
<dbReference type="Pfam" id="PF12877">
    <property type="entry name" value="KIAA1549"/>
    <property type="match status" value="1"/>
</dbReference>
<feature type="compositionally biased region" description="Polar residues" evidence="1">
    <location>
        <begin position="1620"/>
        <end position="1629"/>
    </location>
</feature>
<feature type="region of interest" description="Disordered" evidence="1">
    <location>
        <begin position="465"/>
        <end position="489"/>
    </location>
</feature>
<keyword evidence="2" id="KW-0812">Transmembrane</keyword>
<feature type="compositionally biased region" description="Low complexity" evidence="1">
    <location>
        <begin position="146"/>
        <end position="155"/>
    </location>
</feature>
<feature type="compositionally biased region" description="Low complexity" evidence="1">
    <location>
        <begin position="1382"/>
        <end position="1394"/>
    </location>
</feature>
<feature type="compositionally biased region" description="Polar residues" evidence="1">
    <location>
        <begin position="479"/>
        <end position="489"/>
    </location>
</feature>
<evidence type="ECO:0000256" key="2">
    <source>
        <dbReference type="SAM" id="Phobius"/>
    </source>
</evidence>
<reference evidence="3" key="1">
    <citation type="submission" date="2025-08" db="UniProtKB">
        <authorList>
            <consortium name="Ensembl"/>
        </authorList>
    </citation>
    <scope>IDENTIFICATION</scope>
</reference>
<feature type="compositionally biased region" description="Polar residues" evidence="1">
    <location>
        <begin position="1853"/>
        <end position="1870"/>
    </location>
</feature>
<feature type="compositionally biased region" description="Polar residues" evidence="1">
    <location>
        <begin position="1355"/>
        <end position="1381"/>
    </location>
</feature>
<feature type="compositionally biased region" description="Polar residues" evidence="1">
    <location>
        <begin position="266"/>
        <end position="295"/>
    </location>
</feature>
<feature type="region of interest" description="Disordered" evidence="1">
    <location>
        <begin position="1342"/>
        <end position="1419"/>
    </location>
</feature>
<reference evidence="3" key="2">
    <citation type="submission" date="2025-09" db="UniProtKB">
        <authorList>
            <consortium name="Ensembl"/>
        </authorList>
    </citation>
    <scope>IDENTIFICATION</scope>
</reference>
<feature type="transmembrane region" description="Helical" evidence="2">
    <location>
        <begin position="1262"/>
        <end position="1286"/>
    </location>
</feature>
<accession>A0A8B9U2B6</accession>
<dbReference type="InterPro" id="IPR024606">
    <property type="entry name" value="KIAA1549"/>
</dbReference>
<feature type="compositionally biased region" description="Polar residues" evidence="1">
    <location>
        <begin position="123"/>
        <end position="140"/>
    </location>
</feature>
<feature type="region of interest" description="Disordered" evidence="1">
    <location>
        <begin position="1849"/>
        <end position="1895"/>
    </location>
</feature>
<feature type="region of interest" description="Disordered" evidence="1">
    <location>
        <begin position="508"/>
        <end position="535"/>
    </location>
</feature>
<evidence type="ECO:0000313" key="4">
    <source>
        <dbReference type="Proteomes" id="UP000694549"/>
    </source>
</evidence>
<keyword evidence="4" id="KW-1185">Reference proteome</keyword>
<proteinExistence type="predicted"/>
<keyword evidence="2" id="KW-1133">Transmembrane helix</keyword>